<evidence type="ECO:0000313" key="13">
    <source>
        <dbReference type="Proteomes" id="UP001223802"/>
    </source>
</evidence>
<feature type="binding site" evidence="8">
    <location>
        <position position="382"/>
    </location>
    <ligand>
        <name>substrate</name>
    </ligand>
</feature>
<dbReference type="FunFam" id="1.10.285.10:FF:000001">
    <property type="entry name" value="Glutamate dehydrogenase"/>
    <property type="match status" value="1"/>
</dbReference>
<dbReference type="InterPro" id="IPR014362">
    <property type="entry name" value="Glu_DH"/>
</dbReference>
<dbReference type="PIRSF" id="PIRSF000185">
    <property type="entry name" value="Glu_DH"/>
    <property type="match status" value="1"/>
</dbReference>
<dbReference type="RefSeq" id="WP_306761753.1">
    <property type="nucleotide sequence ID" value="NZ_CP118224.1"/>
</dbReference>
<dbReference type="SUPFAM" id="SSF51735">
    <property type="entry name" value="NAD(P)-binding Rossmann-fold domains"/>
    <property type="match status" value="1"/>
</dbReference>
<name>A0AA50Q9Z2_9GAMM</name>
<dbReference type="Gene3D" id="3.40.50.720">
    <property type="entry name" value="NAD(P)-binding Rossmann-like Domain"/>
    <property type="match status" value="1"/>
</dbReference>
<dbReference type="PRINTS" id="PR00082">
    <property type="entry name" value="GLFDHDRGNASE"/>
</dbReference>
<keyword evidence="13" id="KW-1185">Reference proteome</keyword>
<feature type="active site" description="Proton donor" evidence="7">
    <location>
        <position position="125"/>
    </location>
</feature>
<dbReference type="Gene3D" id="3.40.50.10860">
    <property type="entry name" value="Leucine Dehydrogenase, chain A, domain 1"/>
    <property type="match status" value="1"/>
</dbReference>
<dbReference type="InterPro" id="IPR033524">
    <property type="entry name" value="Glu/Leu/Phe/Val_DH_AS"/>
</dbReference>
<dbReference type="InterPro" id="IPR006096">
    <property type="entry name" value="Glu/Leu/Phe/Val/Trp_DH_C"/>
</dbReference>
<dbReference type="EMBL" id="CP118224">
    <property type="protein sequence ID" value="WMC10508.1"/>
    <property type="molecule type" value="Genomic_DNA"/>
</dbReference>
<dbReference type="GO" id="GO:0000166">
    <property type="term" value="F:nucleotide binding"/>
    <property type="evidence" value="ECO:0007669"/>
    <property type="project" value="UniProtKB-KW"/>
</dbReference>
<evidence type="ECO:0000256" key="8">
    <source>
        <dbReference type="PIRSR" id="PIRSR000185-2"/>
    </source>
</evidence>
<dbReference type="InterPro" id="IPR050724">
    <property type="entry name" value="Glu_Leu_Phe_Val_DH"/>
</dbReference>
<gene>
    <name evidence="12" type="primary">gdhA</name>
    <name evidence="12" type="ORF">PU634_15735</name>
</gene>
<feature type="binding site" evidence="8">
    <location>
        <position position="239"/>
    </location>
    <ligand>
        <name>NAD(+)</name>
        <dbReference type="ChEBI" id="CHEBI:57540"/>
    </ligand>
</feature>
<dbReference type="InterPro" id="IPR006095">
    <property type="entry name" value="Glu/Leu/Phe/Val/Trp_DH"/>
</dbReference>
<feature type="binding site" evidence="8">
    <location>
        <position position="208"/>
    </location>
    <ligand>
        <name>NAD(+)</name>
        <dbReference type="ChEBI" id="CHEBI:57540"/>
    </ligand>
</feature>
<dbReference type="Pfam" id="PF00208">
    <property type="entry name" value="ELFV_dehydrog"/>
    <property type="match status" value="1"/>
</dbReference>
<comment type="similarity">
    <text evidence="2 6 10">Belongs to the Glu/Leu/Phe/Val dehydrogenases family.</text>
</comment>
<dbReference type="Gene3D" id="1.10.285.10">
    <property type="entry name" value="Glutamate Dehydrogenase, chain A, domain 3"/>
    <property type="match status" value="2"/>
</dbReference>
<dbReference type="NCBIfam" id="NF006929">
    <property type="entry name" value="PRK09414.1"/>
    <property type="match status" value="1"/>
</dbReference>
<dbReference type="InterPro" id="IPR033922">
    <property type="entry name" value="NAD_bind_Glu_DH"/>
</dbReference>
<dbReference type="GO" id="GO:0004354">
    <property type="term" value="F:glutamate dehydrogenase (NADP+) activity"/>
    <property type="evidence" value="ECO:0007669"/>
    <property type="project" value="UniProtKB-EC"/>
</dbReference>
<evidence type="ECO:0000256" key="2">
    <source>
        <dbReference type="ARBA" id="ARBA00006382"/>
    </source>
</evidence>
<dbReference type="KEGG" id="ope:PU634_15735"/>
<feature type="binding site" evidence="8">
    <location>
        <position position="164"/>
    </location>
    <ligand>
        <name>substrate</name>
    </ligand>
</feature>
<protein>
    <recommendedName>
        <fullName evidence="6">Glutamate dehydrogenase</fullName>
    </recommendedName>
</protein>
<dbReference type="SMART" id="SM00839">
    <property type="entry name" value="ELFV_dehydrog"/>
    <property type="match status" value="1"/>
</dbReference>
<dbReference type="GO" id="GO:0006537">
    <property type="term" value="P:glutamate biosynthetic process"/>
    <property type="evidence" value="ECO:0007669"/>
    <property type="project" value="TreeGrafter"/>
</dbReference>
<dbReference type="Proteomes" id="UP001223802">
    <property type="component" value="Chromosome"/>
</dbReference>
<comment type="subunit">
    <text evidence="3">Homohexamer.</text>
</comment>
<dbReference type="InterPro" id="IPR046346">
    <property type="entry name" value="Aminoacid_DH-like_N_sf"/>
</dbReference>
<evidence type="ECO:0000256" key="9">
    <source>
        <dbReference type="PIRSR" id="PIRSR000185-3"/>
    </source>
</evidence>
<reference evidence="12 13" key="1">
    <citation type="submission" date="2023-02" db="EMBL/GenBank/DDBJ databases">
        <title>Complete genome sequence of a novel bacterium Oceanimonas sp. NTOU-MSR1 isolated from marine coast sediment.</title>
        <authorList>
            <person name="Yang H.-T."/>
            <person name="Chen Y.-L."/>
            <person name="Ho Y.-N."/>
        </authorList>
    </citation>
    <scope>NUCLEOTIDE SEQUENCE [LARGE SCALE GENOMIC DNA]</scope>
    <source>
        <strain evidence="12 13">NTOU-MSR1</strain>
    </source>
</reference>
<comment type="catalytic activity">
    <reaction evidence="5">
        <text>L-glutamate + NADP(+) + H2O = 2-oxoglutarate + NH4(+) + NADPH + H(+)</text>
        <dbReference type="Rhea" id="RHEA:11612"/>
        <dbReference type="ChEBI" id="CHEBI:15377"/>
        <dbReference type="ChEBI" id="CHEBI:15378"/>
        <dbReference type="ChEBI" id="CHEBI:16810"/>
        <dbReference type="ChEBI" id="CHEBI:28938"/>
        <dbReference type="ChEBI" id="CHEBI:29985"/>
        <dbReference type="ChEBI" id="CHEBI:57783"/>
        <dbReference type="ChEBI" id="CHEBI:58349"/>
        <dbReference type="EC" id="1.4.1.4"/>
    </reaction>
</comment>
<evidence type="ECO:0000256" key="3">
    <source>
        <dbReference type="ARBA" id="ARBA00011643"/>
    </source>
</evidence>
<dbReference type="AlphaFoldDB" id="A0AA50Q9Z2"/>
<evidence type="ECO:0000256" key="1">
    <source>
        <dbReference type="ARBA" id="ARBA00003868"/>
    </source>
</evidence>
<evidence type="ECO:0000259" key="11">
    <source>
        <dbReference type="SMART" id="SM00839"/>
    </source>
</evidence>
<dbReference type="PROSITE" id="PS00074">
    <property type="entry name" value="GLFV_DEHYDROGENASE"/>
    <property type="match status" value="1"/>
</dbReference>
<dbReference type="PANTHER" id="PTHR43571">
    <property type="entry name" value="NADP-SPECIFIC GLUTAMATE DEHYDROGENASE 1-RELATED"/>
    <property type="match status" value="1"/>
</dbReference>
<feature type="binding site" evidence="8">
    <location>
        <position position="89"/>
    </location>
    <ligand>
        <name>substrate</name>
    </ligand>
</feature>
<dbReference type="CDD" id="cd05313">
    <property type="entry name" value="NAD_bind_2_Glu_DH"/>
    <property type="match status" value="1"/>
</dbReference>
<feature type="binding site" evidence="8">
    <location>
        <position position="110"/>
    </location>
    <ligand>
        <name>substrate</name>
    </ligand>
</feature>
<accession>A0AA50Q9Z2</accession>
<dbReference type="PANTHER" id="PTHR43571:SF1">
    <property type="entry name" value="NADP-SPECIFIC GLUTAMATE DEHYDROGENASE 1-RELATED"/>
    <property type="match status" value="1"/>
</dbReference>
<dbReference type="FunFam" id="3.40.50.720:FF:000030">
    <property type="entry name" value="Glutamate dehydrogenase"/>
    <property type="match status" value="1"/>
</dbReference>
<evidence type="ECO:0000256" key="10">
    <source>
        <dbReference type="RuleBase" id="RU004417"/>
    </source>
</evidence>
<dbReference type="InterPro" id="IPR006097">
    <property type="entry name" value="Glu/Leu/Phe/Val/Trp_DH_dimer"/>
</dbReference>
<evidence type="ECO:0000256" key="7">
    <source>
        <dbReference type="PIRSR" id="PIRSR000185-1"/>
    </source>
</evidence>
<feature type="domain" description="Glutamate/phenylalanine/leucine/valine/L-tryptophan dehydrogenase C-terminal" evidence="11">
    <location>
        <begin position="201"/>
        <end position="448"/>
    </location>
</feature>
<dbReference type="Pfam" id="PF02812">
    <property type="entry name" value="ELFV_dehydrog_N"/>
    <property type="match status" value="1"/>
</dbReference>
<comment type="function">
    <text evidence="1">Catalyzes the reversible oxidative deamination of glutamate to alpha-ketoglutarate and ammonia.</text>
</comment>
<evidence type="ECO:0000256" key="6">
    <source>
        <dbReference type="PIRNR" id="PIRNR000185"/>
    </source>
</evidence>
<proteinExistence type="inferred from homology"/>
<keyword evidence="8" id="KW-0547">Nucleotide-binding</keyword>
<dbReference type="FunFam" id="3.40.50.10860:FF:000002">
    <property type="entry name" value="Glutamate dehydrogenase"/>
    <property type="match status" value="1"/>
</dbReference>
<evidence type="ECO:0000256" key="4">
    <source>
        <dbReference type="ARBA" id="ARBA00023002"/>
    </source>
</evidence>
<dbReference type="InterPro" id="IPR036291">
    <property type="entry name" value="NAD(P)-bd_dom_sf"/>
</dbReference>
<evidence type="ECO:0000256" key="5">
    <source>
        <dbReference type="ARBA" id="ARBA00048584"/>
    </source>
</evidence>
<dbReference type="GO" id="GO:0005829">
    <property type="term" value="C:cytosol"/>
    <property type="evidence" value="ECO:0007669"/>
    <property type="project" value="TreeGrafter"/>
</dbReference>
<sequence>MTYIHDTIVKLQKTSPAQAEFYQAVEEVLDSLQPILETNEKYKKHAIIERMVEPERQIMFRVPWVDDQGNVQVNKGYRIEFNSALGPYKGGLRFHPSVNAGIIKFLGFEQIFKNALTGLPIGGGKGGANFDPKGKSDGEIMRFCQSFINELYRHIGPTTDVPAGDIGVGAREIGYMFGQYKRLTGNYDGVFTGKSLLWGGSLVRKEATGYGCVYFAQYMLEAKGDTLAGKRCLVSGAGNVAIYTIEKLYQLGAIPVTCSDSSGTIYHETGINLETLKELKEVRKVRLNEYVTAHPEAKFIPAADYPADGHAVWRIPAQLAFPCATQNELTEADAQALIANGVIGVSEGANMPSTQEAVEVFLDARISYGPGKAANAGGVATSQLEMAQNASMQRWSFEEVDEKLKVIMKNIFLSASETAAEFGEPHNLVLGANIAGFRKVADAMIEQGVV</sequence>
<keyword evidence="8" id="KW-0520">NAD</keyword>
<keyword evidence="4 6" id="KW-0560">Oxidoreductase</keyword>
<feature type="binding site" evidence="8">
    <location>
        <position position="113"/>
    </location>
    <ligand>
        <name>substrate</name>
    </ligand>
</feature>
<evidence type="ECO:0000313" key="12">
    <source>
        <dbReference type="EMBL" id="WMC10508.1"/>
    </source>
</evidence>
<dbReference type="SUPFAM" id="SSF53223">
    <property type="entry name" value="Aminoacid dehydrogenase-like, N-terminal domain"/>
    <property type="match status" value="1"/>
</dbReference>
<feature type="site" description="Important for catalysis" evidence="9">
    <location>
        <position position="165"/>
    </location>
</feature>
<organism evidence="12 13">
    <name type="scientific">Oceanimonas pelagia</name>
    <dbReference type="NCBI Taxonomy" id="3028314"/>
    <lineage>
        <taxon>Bacteria</taxon>
        <taxon>Pseudomonadati</taxon>
        <taxon>Pseudomonadota</taxon>
        <taxon>Gammaproteobacteria</taxon>
        <taxon>Aeromonadales</taxon>
        <taxon>Aeromonadaceae</taxon>
        <taxon>Oceanimonas</taxon>
    </lineage>
</organism>